<evidence type="ECO:0000256" key="1">
    <source>
        <dbReference type="ARBA" id="ARBA00022574"/>
    </source>
</evidence>
<dbReference type="PANTHER" id="PTHR44019:SF8">
    <property type="entry name" value="POC1 CENTRIOLAR PROTEIN HOMOLOG"/>
    <property type="match status" value="1"/>
</dbReference>
<sequence>HTKEVSTLAFSLDGSFLVSASLDGTMKRFKPEIGDDDLVELWARSSLTTIAFVANGKRFAAGGTSGELTVWDTVKNRSSVNKLEHGISCMAVSSSAKLVAVGQLNRTLFLGSRRANTTTISLGGTGVWAFSPDSSAVAFSKPDGNITRWSITENKELESLSGHSGSVQLLAFSTEIFSPSTRIIATSHESGLKILWNCDTGKELSRLHTAGNNSMIFSPDSGRLATLEPRVHVWDTHTGSLLQILDDAASHPKGVSSVAFSAGGQVIATIGNESPGIQLWDVLTGTCVHTIHTAGPVSGIGFSVDDDLSAWSVGNAWDKATTRMDWKWKMPRATIRQASAVAVTRHQSTLPSSLPAANTWPPPPATRGTETLLFAILLLESRKKESRALRPCL</sequence>
<organism evidence="4 5">
    <name type="scientific">Lasiosphaeria miniovina</name>
    <dbReference type="NCBI Taxonomy" id="1954250"/>
    <lineage>
        <taxon>Eukaryota</taxon>
        <taxon>Fungi</taxon>
        <taxon>Dikarya</taxon>
        <taxon>Ascomycota</taxon>
        <taxon>Pezizomycotina</taxon>
        <taxon>Sordariomycetes</taxon>
        <taxon>Sordariomycetidae</taxon>
        <taxon>Sordariales</taxon>
        <taxon>Lasiosphaeriaceae</taxon>
        <taxon>Lasiosphaeria</taxon>
    </lineage>
</organism>
<dbReference type="Pfam" id="PF00400">
    <property type="entry name" value="WD40"/>
    <property type="match status" value="1"/>
</dbReference>
<dbReference type="Proteomes" id="UP001172101">
    <property type="component" value="Unassembled WGS sequence"/>
</dbReference>
<name>A0AA40ATW7_9PEZI</name>
<dbReference type="Gene3D" id="2.130.10.10">
    <property type="entry name" value="YVTN repeat-like/Quinoprotein amine dehydrogenase"/>
    <property type="match status" value="2"/>
</dbReference>
<proteinExistence type="predicted"/>
<keyword evidence="2" id="KW-0677">Repeat</keyword>
<dbReference type="SUPFAM" id="SSF82171">
    <property type="entry name" value="DPP6 N-terminal domain-like"/>
    <property type="match status" value="1"/>
</dbReference>
<dbReference type="InterPro" id="IPR015943">
    <property type="entry name" value="WD40/YVTN_repeat-like_dom_sf"/>
</dbReference>
<dbReference type="InterPro" id="IPR050505">
    <property type="entry name" value="WDR55/POC1"/>
</dbReference>
<feature type="non-terminal residue" evidence="4">
    <location>
        <position position="393"/>
    </location>
</feature>
<evidence type="ECO:0008006" key="6">
    <source>
        <dbReference type="Google" id="ProtNLM"/>
    </source>
</evidence>
<evidence type="ECO:0000313" key="4">
    <source>
        <dbReference type="EMBL" id="KAK0721898.1"/>
    </source>
</evidence>
<dbReference type="PROSITE" id="PS50082">
    <property type="entry name" value="WD_REPEATS_2"/>
    <property type="match status" value="1"/>
</dbReference>
<feature type="repeat" description="WD" evidence="3">
    <location>
        <begin position="1"/>
        <end position="27"/>
    </location>
</feature>
<protein>
    <recommendedName>
        <fullName evidence="6">WD40 repeat-like protein</fullName>
    </recommendedName>
</protein>
<dbReference type="PANTHER" id="PTHR44019">
    <property type="entry name" value="WD REPEAT-CONTAINING PROTEIN 55"/>
    <property type="match status" value="1"/>
</dbReference>
<evidence type="ECO:0000256" key="2">
    <source>
        <dbReference type="ARBA" id="ARBA00022737"/>
    </source>
</evidence>
<evidence type="ECO:0000256" key="3">
    <source>
        <dbReference type="PROSITE-ProRule" id="PRU00221"/>
    </source>
</evidence>
<gene>
    <name evidence="4" type="ORF">B0T26DRAFT_643691</name>
</gene>
<keyword evidence="1 3" id="KW-0853">WD repeat</keyword>
<reference evidence="4" key="1">
    <citation type="submission" date="2023-06" db="EMBL/GenBank/DDBJ databases">
        <title>Genome-scale phylogeny and comparative genomics of the fungal order Sordariales.</title>
        <authorList>
            <consortium name="Lawrence Berkeley National Laboratory"/>
            <person name="Hensen N."/>
            <person name="Bonometti L."/>
            <person name="Westerberg I."/>
            <person name="Brannstrom I.O."/>
            <person name="Guillou S."/>
            <person name="Cros-Aarteil S."/>
            <person name="Calhoun S."/>
            <person name="Haridas S."/>
            <person name="Kuo A."/>
            <person name="Mondo S."/>
            <person name="Pangilinan J."/>
            <person name="Riley R."/>
            <person name="LaButti K."/>
            <person name="Andreopoulos B."/>
            <person name="Lipzen A."/>
            <person name="Chen C."/>
            <person name="Yanf M."/>
            <person name="Daum C."/>
            <person name="Ng V."/>
            <person name="Clum A."/>
            <person name="Steindorff A."/>
            <person name="Ohm R."/>
            <person name="Martin F."/>
            <person name="Silar P."/>
            <person name="Natvig D."/>
            <person name="Lalanne C."/>
            <person name="Gautier V."/>
            <person name="Ament-velasquez S.L."/>
            <person name="Kruys A."/>
            <person name="Hutchinson M.I."/>
            <person name="Powell A.J."/>
            <person name="Barry K."/>
            <person name="Miller A.N."/>
            <person name="Grigoriev I.V."/>
            <person name="Debuchy R."/>
            <person name="Gladieux P."/>
            <person name="Thoren M.H."/>
            <person name="Johannesson H."/>
        </authorList>
    </citation>
    <scope>NUCLEOTIDE SEQUENCE</scope>
    <source>
        <strain evidence="4">SMH2392-1A</strain>
    </source>
</reference>
<dbReference type="RefSeq" id="XP_060297822.1">
    <property type="nucleotide sequence ID" value="XM_060437558.1"/>
</dbReference>
<comment type="caution">
    <text evidence="4">The sequence shown here is derived from an EMBL/GenBank/DDBJ whole genome shotgun (WGS) entry which is preliminary data.</text>
</comment>
<dbReference type="SMART" id="SM00320">
    <property type="entry name" value="WD40"/>
    <property type="match status" value="6"/>
</dbReference>
<dbReference type="GeneID" id="85320828"/>
<accession>A0AA40ATW7</accession>
<evidence type="ECO:0000313" key="5">
    <source>
        <dbReference type="Proteomes" id="UP001172101"/>
    </source>
</evidence>
<dbReference type="InterPro" id="IPR001680">
    <property type="entry name" value="WD40_rpt"/>
</dbReference>
<dbReference type="AlphaFoldDB" id="A0AA40ATW7"/>
<keyword evidence="5" id="KW-1185">Reference proteome</keyword>
<dbReference type="EMBL" id="JAUIRO010000003">
    <property type="protein sequence ID" value="KAK0721898.1"/>
    <property type="molecule type" value="Genomic_DNA"/>
</dbReference>